<protein>
    <submittedName>
        <fullName evidence="2">Uncharacterized protein</fullName>
    </submittedName>
</protein>
<name>A0ABV3RAZ1_9SPHN</name>
<evidence type="ECO:0000313" key="2">
    <source>
        <dbReference type="EMBL" id="MEW9854469.1"/>
    </source>
</evidence>
<organism evidence="2 3">
    <name type="scientific">Novosphingobium rhizovicinum</name>
    <dbReference type="NCBI Taxonomy" id="3228928"/>
    <lineage>
        <taxon>Bacteria</taxon>
        <taxon>Pseudomonadati</taxon>
        <taxon>Pseudomonadota</taxon>
        <taxon>Alphaproteobacteria</taxon>
        <taxon>Sphingomonadales</taxon>
        <taxon>Sphingomonadaceae</taxon>
        <taxon>Novosphingobium</taxon>
    </lineage>
</organism>
<proteinExistence type="predicted"/>
<dbReference type="RefSeq" id="WP_367770276.1">
    <property type="nucleotide sequence ID" value="NZ_JBFNXR010000019.1"/>
</dbReference>
<keyword evidence="3" id="KW-1185">Reference proteome</keyword>
<feature type="transmembrane region" description="Helical" evidence="1">
    <location>
        <begin position="67"/>
        <end position="87"/>
    </location>
</feature>
<evidence type="ECO:0000256" key="1">
    <source>
        <dbReference type="SAM" id="Phobius"/>
    </source>
</evidence>
<evidence type="ECO:0000313" key="3">
    <source>
        <dbReference type="Proteomes" id="UP001556118"/>
    </source>
</evidence>
<comment type="caution">
    <text evidence="2">The sequence shown here is derived from an EMBL/GenBank/DDBJ whole genome shotgun (WGS) entry which is preliminary data.</text>
</comment>
<reference evidence="2 3" key="1">
    <citation type="submission" date="2024-06" db="EMBL/GenBank/DDBJ databases">
        <title>Novosphingobium rhizovicinus M1R2S20.</title>
        <authorList>
            <person name="Sun J.-Q."/>
        </authorList>
    </citation>
    <scope>NUCLEOTIDE SEQUENCE [LARGE SCALE GENOMIC DNA]</scope>
    <source>
        <strain evidence="2 3">M1R2S20</strain>
    </source>
</reference>
<accession>A0ABV3RAZ1</accession>
<sequence length="88" mass="9706">MYAQRKIDVDIHERCDDEREHRLGGDSGYIAGSPSANAHARALQQRLVEAYGEVRAEEKLPIRQRMAVIAGATSALWLLVGASIYAVL</sequence>
<keyword evidence="1" id="KW-0472">Membrane</keyword>
<dbReference type="EMBL" id="JBFNXR010000019">
    <property type="protein sequence ID" value="MEW9854469.1"/>
    <property type="molecule type" value="Genomic_DNA"/>
</dbReference>
<keyword evidence="1" id="KW-0812">Transmembrane</keyword>
<gene>
    <name evidence="2" type="ORF">ABUH87_04645</name>
</gene>
<keyword evidence="1" id="KW-1133">Transmembrane helix</keyword>
<dbReference type="Proteomes" id="UP001556118">
    <property type="component" value="Unassembled WGS sequence"/>
</dbReference>